<gene>
    <name evidence="2" type="ORF">C2G38_2062018</name>
</gene>
<keyword evidence="1" id="KW-0732">Signal</keyword>
<evidence type="ECO:0000256" key="1">
    <source>
        <dbReference type="SAM" id="SignalP"/>
    </source>
</evidence>
<feature type="chain" id="PRO_5017202437" description="MD-2-related lipid-recognition domain-containing protein" evidence="1">
    <location>
        <begin position="20"/>
        <end position="149"/>
    </location>
</feature>
<dbReference type="Proteomes" id="UP000266673">
    <property type="component" value="Unassembled WGS sequence"/>
</dbReference>
<evidence type="ECO:0000313" key="3">
    <source>
        <dbReference type="Proteomes" id="UP000266673"/>
    </source>
</evidence>
<proteinExistence type="predicted"/>
<accession>A0A397W013</accession>
<reference evidence="2 3" key="1">
    <citation type="submission" date="2018-06" db="EMBL/GenBank/DDBJ databases">
        <title>Comparative genomics reveals the genomic features of Rhizophagus irregularis, R. cerebriforme, R. diaphanum and Gigaspora rosea, and their symbiotic lifestyle signature.</title>
        <authorList>
            <person name="Morin E."/>
            <person name="San Clemente H."/>
            <person name="Chen E.C.H."/>
            <person name="De La Providencia I."/>
            <person name="Hainaut M."/>
            <person name="Kuo A."/>
            <person name="Kohler A."/>
            <person name="Murat C."/>
            <person name="Tang N."/>
            <person name="Roy S."/>
            <person name="Loubradou J."/>
            <person name="Henrissat B."/>
            <person name="Grigoriev I.V."/>
            <person name="Corradi N."/>
            <person name="Roux C."/>
            <person name="Martin F.M."/>
        </authorList>
    </citation>
    <scope>NUCLEOTIDE SEQUENCE [LARGE SCALE GENOMIC DNA]</scope>
    <source>
        <strain evidence="2 3">DAOM 194757</strain>
    </source>
</reference>
<evidence type="ECO:0000313" key="2">
    <source>
        <dbReference type="EMBL" id="RIB27402.1"/>
    </source>
</evidence>
<feature type="signal peptide" evidence="1">
    <location>
        <begin position="1"/>
        <end position="19"/>
    </location>
</feature>
<keyword evidence="3" id="KW-1185">Reference proteome</keyword>
<sequence>MKNFILASILLALLLTVNAIRPQPQLANFYPCNLQHSVDSINVVAHPKTPISGGNVAFNVSGILTEHKIIAHQTILFISYKDKPIEHSIGPDYKQFFTASIKAGDPFFIRAVGVQTPNLPHSYVLVVAVGELFNHNFTAFGCVQALGRS</sequence>
<organism evidence="2 3">
    <name type="scientific">Gigaspora rosea</name>
    <dbReference type="NCBI Taxonomy" id="44941"/>
    <lineage>
        <taxon>Eukaryota</taxon>
        <taxon>Fungi</taxon>
        <taxon>Fungi incertae sedis</taxon>
        <taxon>Mucoromycota</taxon>
        <taxon>Glomeromycotina</taxon>
        <taxon>Glomeromycetes</taxon>
        <taxon>Diversisporales</taxon>
        <taxon>Gigasporaceae</taxon>
        <taxon>Gigaspora</taxon>
    </lineage>
</organism>
<protein>
    <recommendedName>
        <fullName evidence="4">MD-2-related lipid-recognition domain-containing protein</fullName>
    </recommendedName>
</protein>
<dbReference type="AlphaFoldDB" id="A0A397W013"/>
<name>A0A397W013_9GLOM</name>
<dbReference type="EMBL" id="QKWP01000099">
    <property type="protein sequence ID" value="RIB27402.1"/>
    <property type="molecule type" value="Genomic_DNA"/>
</dbReference>
<comment type="caution">
    <text evidence="2">The sequence shown here is derived from an EMBL/GenBank/DDBJ whole genome shotgun (WGS) entry which is preliminary data.</text>
</comment>
<evidence type="ECO:0008006" key="4">
    <source>
        <dbReference type="Google" id="ProtNLM"/>
    </source>
</evidence>